<gene>
    <name evidence="2" type="ORF">RASY3_14940</name>
</gene>
<reference evidence="2 3" key="1">
    <citation type="submission" date="2013-06" db="EMBL/GenBank/DDBJ databases">
        <title>Rumen cellulosomics: divergent fiber-degrading strategies revealed by comparative genome-wide analysis of six Ruminococcal strains.</title>
        <authorList>
            <person name="Dassa B."/>
            <person name="Borovok I."/>
            <person name="Lamed R."/>
            <person name="Flint H."/>
            <person name="Yeoman C.J."/>
            <person name="White B."/>
            <person name="Bayer E.A."/>
        </authorList>
    </citation>
    <scope>NUCLEOTIDE SEQUENCE [LARGE SCALE GENOMIC DNA]</scope>
    <source>
        <strain evidence="2 3">SY3</strain>
    </source>
</reference>
<keyword evidence="2" id="KW-0808">Transferase</keyword>
<dbReference type="InterPro" id="IPR008145">
    <property type="entry name" value="GK/Ca_channel_bsu"/>
</dbReference>
<dbReference type="GO" id="GO:0016301">
    <property type="term" value="F:kinase activity"/>
    <property type="evidence" value="ECO:0007669"/>
    <property type="project" value="UniProtKB-KW"/>
</dbReference>
<sequence>MKPIILIVGASASGKTTFAEELESQCNLKAIPSYCTRAPRYDGEKGHTFITDEEFNRLEDILAYAETTGSRYAVTKEMFENEQYSVYVIDNSGIKYLKEHYKGDRPWFVAYITTPLMQRFNRMMERQGDLEFAVSRIEHDAIEFRDVDYDIQIENADGKYSEAFTALYMFCKQIGVT</sequence>
<feature type="domain" description="Guanylate kinase/L-type calcium channel beta subunit" evidence="1">
    <location>
        <begin position="2"/>
        <end position="157"/>
    </location>
</feature>
<protein>
    <submittedName>
        <fullName evidence="2">Guanylate kinase</fullName>
    </submittedName>
</protein>
<comment type="caution">
    <text evidence="2">The sequence shown here is derived from an EMBL/GenBank/DDBJ whole genome shotgun (WGS) entry which is preliminary data.</text>
</comment>
<dbReference type="Proteomes" id="UP000021369">
    <property type="component" value="Unassembled WGS sequence"/>
</dbReference>
<name>A0A011UWU1_RUMAL</name>
<dbReference type="Pfam" id="PF00625">
    <property type="entry name" value="Guanylate_kin"/>
    <property type="match status" value="1"/>
</dbReference>
<dbReference type="AlphaFoldDB" id="A0A011UWU1"/>
<evidence type="ECO:0000313" key="2">
    <source>
        <dbReference type="EMBL" id="EXM37662.1"/>
    </source>
</evidence>
<dbReference type="Gene3D" id="3.40.50.300">
    <property type="entry name" value="P-loop containing nucleotide triphosphate hydrolases"/>
    <property type="match status" value="1"/>
</dbReference>
<keyword evidence="2" id="KW-0418">Kinase</keyword>
<evidence type="ECO:0000313" key="3">
    <source>
        <dbReference type="Proteomes" id="UP000021369"/>
    </source>
</evidence>
<accession>A0A011UWU1</accession>
<dbReference type="InterPro" id="IPR027417">
    <property type="entry name" value="P-loop_NTPase"/>
</dbReference>
<organism evidence="2 3">
    <name type="scientific">Ruminococcus albus SY3</name>
    <dbReference type="NCBI Taxonomy" id="1341156"/>
    <lineage>
        <taxon>Bacteria</taxon>
        <taxon>Bacillati</taxon>
        <taxon>Bacillota</taxon>
        <taxon>Clostridia</taxon>
        <taxon>Eubacteriales</taxon>
        <taxon>Oscillospiraceae</taxon>
        <taxon>Ruminococcus</taxon>
    </lineage>
</organism>
<dbReference type="OrthoDB" id="1033810at2"/>
<keyword evidence="3" id="KW-1185">Reference proteome</keyword>
<dbReference type="RefSeq" id="WP_051506620.1">
    <property type="nucleotide sequence ID" value="NZ_JEOB01000004.1"/>
</dbReference>
<dbReference type="EMBL" id="JEOB01000004">
    <property type="protein sequence ID" value="EXM37662.1"/>
    <property type="molecule type" value="Genomic_DNA"/>
</dbReference>
<evidence type="ECO:0000259" key="1">
    <source>
        <dbReference type="Pfam" id="PF00625"/>
    </source>
</evidence>
<dbReference type="SUPFAM" id="SSF52540">
    <property type="entry name" value="P-loop containing nucleoside triphosphate hydrolases"/>
    <property type="match status" value="1"/>
</dbReference>
<dbReference type="PATRIC" id="fig|1341156.4.peg.2589"/>
<proteinExistence type="predicted"/>